<evidence type="ECO:0000313" key="2">
    <source>
        <dbReference type="Proteomes" id="UP001140087"/>
    </source>
</evidence>
<keyword evidence="2" id="KW-1185">Reference proteome</keyword>
<evidence type="ECO:0000313" key="1">
    <source>
        <dbReference type="EMBL" id="KAJ2806331.1"/>
    </source>
</evidence>
<organism evidence="1 2">
    <name type="scientific">Coemansia helicoidea</name>
    <dbReference type="NCBI Taxonomy" id="1286919"/>
    <lineage>
        <taxon>Eukaryota</taxon>
        <taxon>Fungi</taxon>
        <taxon>Fungi incertae sedis</taxon>
        <taxon>Zoopagomycota</taxon>
        <taxon>Kickxellomycotina</taxon>
        <taxon>Kickxellomycetes</taxon>
        <taxon>Kickxellales</taxon>
        <taxon>Kickxellaceae</taxon>
        <taxon>Coemansia</taxon>
    </lineage>
</organism>
<dbReference type="EMBL" id="JANBUN010000152">
    <property type="protein sequence ID" value="KAJ2806331.1"/>
    <property type="molecule type" value="Genomic_DNA"/>
</dbReference>
<comment type="caution">
    <text evidence="1">The sequence shown here is derived from an EMBL/GenBank/DDBJ whole genome shotgun (WGS) entry which is preliminary data.</text>
</comment>
<name>A0ACC1LF70_9FUNG</name>
<protein>
    <submittedName>
        <fullName evidence="1">Uncharacterized protein</fullName>
    </submittedName>
</protein>
<accession>A0ACC1LF70</accession>
<gene>
    <name evidence="1" type="ORF">H4R21_000913</name>
</gene>
<dbReference type="Proteomes" id="UP001140087">
    <property type="component" value="Unassembled WGS sequence"/>
</dbReference>
<sequence length="1023" mass="108528">MADRAYIDVPEVLAEFAVSTSSTQLPAAASPIDPLYRQAGAAASSNQVLVTAQGEGIQIYSAADSKCLRSWTFPPGVRFACPARYRAQYTESGEIGDSYVYVALDAGDGISDSDRGAVVWRWTDKGIGSIGVEDRLEATLRRPVLALEPGATAAGHMFVVHRDGSTTLTSEALEERSHHAATAGEAGEAIWYQLMDVSHGMRSYLDSRQVTDWLDGDVRLALALTRVAEADGTHAYSVSLLAVEGGEASISEIGTTRINPMLLDTQPLACAFDADVGTLAVLTETGAFVHFGLSSGSSALDDAIVLEHIKTVALCGFVPCVSEAAQGGKALVPNLLMQSQLTMAALTERYVAIAGTHSTVSRTGTGPYESVLTVWDLQYGCLHAEQPLGLPAGWLQGASRGKVPPRLTYQIQPLNARAGADGEQMALAVTVAHTTDAHAALDGSSSRSRKQSKKAGAAGVAWGVKTFVAAAFLPQVTLLAALRLQNNPKYFVDPVEQASRGRNVHPSNMLLHEEQEQGLGVLRSGWEAVVDGTAAATAAAAKRAGVDTVEAFVQISKKREDAQREENEVLLALANVSDAIDSDQYTRLFMEHVGAGPDTPTGDTWLSAHLMTTAMRRCFAEPLDVSRSSRLPLFAPRVIEFMLVNCGLCNAHAPSPGLLRHLLARVDQAGRTVLAGDPAWELVHTALRRCPDLPEDQVVGVLRLQLTHYAGLVDSLFDLTQPADADAEPARAAAEDIRRTVSAVASMTGSDDMLRLALAGLPLSHAACVLRLLVVWMRAWAAMGASVEMAASAGFAQTAATALALHDADEMGGPATSPISAAIASANDCPPATPLGDSAPAIDSSLAIFTARPDAPPAAGSSRTPLDRVFTRKWAPALALPAVLAGAPELGAVVDLATLLLDAHLSRILLSAEFATLVAQLTKASDEALHISDQLKLLRIGLAPFHMAWEKQQERRVADDRAQQKQALGLDEVVLLNGTTRSQAERQSETAPNAACAQGTGPAGTYWERIQKLERYRVEVMHW</sequence>
<proteinExistence type="predicted"/>
<reference evidence="1" key="1">
    <citation type="submission" date="2022-07" db="EMBL/GenBank/DDBJ databases">
        <title>Phylogenomic reconstructions and comparative analyses of Kickxellomycotina fungi.</title>
        <authorList>
            <person name="Reynolds N.K."/>
            <person name="Stajich J.E."/>
            <person name="Barry K."/>
            <person name="Grigoriev I.V."/>
            <person name="Crous P."/>
            <person name="Smith M.E."/>
        </authorList>
    </citation>
    <scope>NUCLEOTIDE SEQUENCE</scope>
    <source>
        <strain evidence="1">BCRC 34780</strain>
    </source>
</reference>